<name>A0A2A9D0S2_9MICO</name>
<sequence>MAWTLYAPAVPGPAIAFRADLVVHAAVFALSTVTGLACALRPGRLAVALAANAVISEVVQHIWLPGRSGDPVDVAADLVGIGLGLVAGWWLSGRGWVNSGERSAPGVER</sequence>
<keyword evidence="3" id="KW-1185">Reference proteome</keyword>
<proteinExistence type="predicted"/>
<dbReference type="EMBL" id="PDJD01000001">
    <property type="protein sequence ID" value="PFG20298.1"/>
    <property type="molecule type" value="Genomic_DNA"/>
</dbReference>
<reference evidence="2 3" key="1">
    <citation type="submission" date="2017-10" db="EMBL/GenBank/DDBJ databases">
        <title>Sequencing the genomes of 1000 actinobacteria strains.</title>
        <authorList>
            <person name="Klenk H.-P."/>
        </authorList>
    </citation>
    <scope>NUCLEOTIDE SEQUENCE [LARGE SCALE GENOMIC DNA]</scope>
    <source>
        <strain evidence="2 3">DSM 21801</strain>
    </source>
</reference>
<dbReference type="AlphaFoldDB" id="A0A2A9D0S2"/>
<organism evidence="2 3">
    <name type="scientific">Serinibacter salmoneus</name>
    <dbReference type="NCBI Taxonomy" id="556530"/>
    <lineage>
        <taxon>Bacteria</taxon>
        <taxon>Bacillati</taxon>
        <taxon>Actinomycetota</taxon>
        <taxon>Actinomycetes</taxon>
        <taxon>Micrococcales</taxon>
        <taxon>Beutenbergiaceae</taxon>
        <taxon>Serinibacter</taxon>
    </lineage>
</organism>
<dbReference type="Proteomes" id="UP000224915">
    <property type="component" value="Unassembled WGS sequence"/>
</dbReference>
<gene>
    <name evidence="2" type="ORF">ATL40_1895</name>
</gene>
<feature type="transmembrane region" description="Helical" evidence="1">
    <location>
        <begin position="45"/>
        <end position="63"/>
    </location>
</feature>
<feature type="transmembrane region" description="Helical" evidence="1">
    <location>
        <begin position="75"/>
        <end position="92"/>
    </location>
</feature>
<dbReference type="RefSeq" id="WP_098469306.1">
    <property type="nucleotide sequence ID" value="NZ_PDJD01000001.1"/>
</dbReference>
<keyword evidence="1" id="KW-0472">Membrane</keyword>
<protein>
    <recommendedName>
        <fullName evidence="4">VanZ like protein</fullName>
    </recommendedName>
</protein>
<evidence type="ECO:0008006" key="4">
    <source>
        <dbReference type="Google" id="ProtNLM"/>
    </source>
</evidence>
<evidence type="ECO:0000313" key="2">
    <source>
        <dbReference type="EMBL" id="PFG20298.1"/>
    </source>
</evidence>
<comment type="caution">
    <text evidence="2">The sequence shown here is derived from an EMBL/GenBank/DDBJ whole genome shotgun (WGS) entry which is preliminary data.</text>
</comment>
<evidence type="ECO:0000256" key="1">
    <source>
        <dbReference type="SAM" id="Phobius"/>
    </source>
</evidence>
<evidence type="ECO:0000313" key="3">
    <source>
        <dbReference type="Proteomes" id="UP000224915"/>
    </source>
</evidence>
<keyword evidence="1" id="KW-1133">Transmembrane helix</keyword>
<feature type="transmembrane region" description="Helical" evidence="1">
    <location>
        <begin position="21"/>
        <end position="40"/>
    </location>
</feature>
<dbReference type="OrthoDB" id="3831062at2"/>
<keyword evidence="1" id="KW-0812">Transmembrane</keyword>
<accession>A0A2A9D0S2</accession>